<dbReference type="Gene3D" id="3.60.21.10">
    <property type="match status" value="1"/>
</dbReference>
<keyword evidence="3" id="KW-0408">Iron</keyword>
<dbReference type="EMBL" id="CP032568">
    <property type="protein sequence ID" value="AYF74965.1"/>
    <property type="molecule type" value="Genomic_DNA"/>
</dbReference>
<evidence type="ECO:0000313" key="7">
    <source>
        <dbReference type="EMBL" id="AYF74965.1"/>
    </source>
</evidence>
<sequence length="467" mass="50906">MNCCGPNRRQVLGLLAAAALPLTWSSPVRAQPGSLVVTDLEVVTVTDRTAVLTWTTLGQDANGAPVPVETDSEVWLGDPDGSGLRQVYGDSRPTAYHYAEVTGLEPGRAYRFEARSAGLPAAPAVNVATRQPNTPESLGVFTTLVPPPGRLLRTIALSDDIHYGEEVSGIITAGLPPGLRQEPGLAPYPEIMLDALLDDMHRPDRAVDHLLLAGDLTAEATPEQVRGVHARLANWGVSGRDWLAARGNHDRPHLGADYESCSPYLDHHDCWGDSFSARQQLAAYELGELRLIALDTTELDIPGGTLDRAQLDELRERLAADPDRPTLLFGHHPVTTESGWSNLAGPSFILNAANAAELQSIYRAAPGVFLHHSGHTHRNRRTRPDLPIPVEFLEVAACKEYPGGYTLLRLYEGGYMVNFYKTRTDAARRWSTRSRGEYFGLQPEYTLGTTADRNHTVLRDLTGVSPA</sequence>
<protein>
    <submittedName>
        <fullName evidence="7">Phosphohydrolase</fullName>
    </submittedName>
</protein>
<evidence type="ECO:0000256" key="2">
    <source>
        <dbReference type="ARBA" id="ARBA00022801"/>
    </source>
</evidence>
<feature type="domain" description="Fibronectin type-III" evidence="6">
    <location>
        <begin position="36"/>
        <end position="132"/>
    </location>
</feature>
<evidence type="ECO:0000256" key="1">
    <source>
        <dbReference type="ARBA" id="ARBA00022723"/>
    </source>
</evidence>
<evidence type="ECO:0000256" key="3">
    <source>
        <dbReference type="ARBA" id="ARBA00023004"/>
    </source>
</evidence>
<dbReference type="InterPro" id="IPR029052">
    <property type="entry name" value="Metallo-depent_PP-like"/>
</dbReference>
<dbReference type="Pfam" id="PF00149">
    <property type="entry name" value="Metallophos"/>
    <property type="match status" value="1"/>
</dbReference>
<dbReference type="AlphaFoldDB" id="A0A386ZEB9"/>
<accession>A0A386ZEB9</accession>
<organism evidence="7 8">
    <name type="scientific">Nocardia yunnanensis</name>
    <dbReference type="NCBI Taxonomy" id="2382165"/>
    <lineage>
        <taxon>Bacteria</taxon>
        <taxon>Bacillati</taxon>
        <taxon>Actinomycetota</taxon>
        <taxon>Actinomycetes</taxon>
        <taxon>Mycobacteriales</taxon>
        <taxon>Nocardiaceae</taxon>
        <taxon>Nocardia</taxon>
    </lineage>
</organism>
<dbReference type="InterPro" id="IPR004843">
    <property type="entry name" value="Calcineurin-like_PHP"/>
</dbReference>
<dbReference type="GO" id="GO:0046872">
    <property type="term" value="F:metal ion binding"/>
    <property type="evidence" value="ECO:0007669"/>
    <property type="project" value="UniProtKB-KW"/>
</dbReference>
<dbReference type="SUPFAM" id="SSF56300">
    <property type="entry name" value="Metallo-dependent phosphatases"/>
    <property type="match status" value="1"/>
</dbReference>
<keyword evidence="2 7" id="KW-0378">Hydrolase</keyword>
<proteinExistence type="inferred from homology"/>
<dbReference type="InterPro" id="IPR003961">
    <property type="entry name" value="FN3_dom"/>
</dbReference>
<reference evidence="7 8" key="1">
    <citation type="submission" date="2018-09" db="EMBL/GenBank/DDBJ databases">
        <title>Nocardia yunnanensis sp. nov., an actinomycete isolated from a soil sample.</title>
        <authorList>
            <person name="Zhang J."/>
        </authorList>
    </citation>
    <scope>NUCLEOTIDE SEQUENCE [LARGE SCALE GENOMIC DNA]</scope>
    <source>
        <strain evidence="7 8">CFHS0054</strain>
    </source>
</reference>
<feature type="signal peptide" evidence="5">
    <location>
        <begin position="1"/>
        <end position="30"/>
    </location>
</feature>
<dbReference type="Proteomes" id="UP000267164">
    <property type="component" value="Chromosome"/>
</dbReference>
<dbReference type="KEGG" id="nyu:D7D52_15110"/>
<keyword evidence="1" id="KW-0479">Metal-binding</keyword>
<dbReference type="RefSeq" id="WP_120737008.1">
    <property type="nucleotide sequence ID" value="NZ_CP032568.1"/>
</dbReference>
<evidence type="ECO:0000313" key="8">
    <source>
        <dbReference type="Proteomes" id="UP000267164"/>
    </source>
</evidence>
<dbReference type="PANTHER" id="PTHR42988:SF2">
    <property type="entry name" value="CYCLIC NUCLEOTIDE PHOSPHODIESTERASE CBUA0032-RELATED"/>
    <property type="match status" value="1"/>
</dbReference>
<dbReference type="PROSITE" id="PS50853">
    <property type="entry name" value="FN3"/>
    <property type="match status" value="1"/>
</dbReference>
<comment type="similarity">
    <text evidence="4">Belongs to the cyclic nucleotide phosphodiesterase class-III family.</text>
</comment>
<dbReference type="GO" id="GO:0016787">
    <property type="term" value="F:hydrolase activity"/>
    <property type="evidence" value="ECO:0007669"/>
    <property type="project" value="UniProtKB-KW"/>
</dbReference>
<name>A0A386ZEB9_9NOCA</name>
<feature type="chain" id="PRO_5017390907" evidence="5">
    <location>
        <begin position="31"/>
        <end position="467"/>
    </location>
</feature>
<evidence type="ECO:0000256" key="5">
    <source>
        <dbReference type="SAM" id="SignalP"/>
    </source>
</evidence>
<dbReference type="InterPro" id="IPR050884">
    <property type="entry name" value="CNP_phosphodiesterase-III"/>
</dbReference>
<keyword evidence="8" id="KW-1185">Reference proteome</keyword>
<keyword evidence="5" id="KW-0732">Signal</keyword>
<dbReference type="PANTHER" id="PTHR42988">
    <property type="entry name" value="PHOSPHOHYDROLASE"/>
    <property type="match status" value="1"/>
</dbReference>
<evidence type="ECO:0000259" key="6">
    <source>
        <dbReference type="PROSITE" id="PS50853"/>
    </source>
</evidence>
<dbReference type="OrthoDB" id="4507037at2"/>
<evidence type="ECO:0000256" key="4">
    <source>
        <dbReference type="ARBA" id="ARBA00025742"/>
    </source>
</evidence>
<gene>
    <name evidence="7" type="ORF">D7D52_15110</name>
</gene>